<organism evidence="11 12">
    <name type="scientific">Lentzea aerocolonigenes</name>
    <name type="common">Lechevalieria aerocolonigenes</name>
    <name type="synonym">Saccharothrix aerocolonigenes</name>
    <dbReference type="NCBI Taxonomy" id="68170"/>
    <lineage>
        <taxon>Bacteria</taxon>
        <taxon>Bacillati</taxon>
        <taxon>Actinomycetota</taxon>
        <taxon>Actinomycetes</taxon>
        <taxon>Pseudonocardiales</taxon>
        <taxon>Pseudonocardiaceae</taxon>
        <taxon>Lentzea</taxon>
    </lineage>
</organism>
<proteinExistence type="inferred from homology"/>
<evidence type="ECO:0000313" key="12">
    <source>
        <dbReference type="Proteomes" id="UP000033393"/>
    </source>
</evidence>
<dbReference type="UniPathway" id="UPA00391"/>
<protein>
    <recommendedName>
        <fullName evidence="5">6-carboxy-5,6,7,8-tetrahydropterin synthase</fullName>
        <ecNumber evidence="4">4.1.2.50</ecNumber>
    </recommendedName>
    <alternativeName>
        <fullName evidence="9">Queuosine biosynthesis protein QueD</fullName>
    </alternativeName>
</protein>
<dbReference type="OrthoDB" id="9804698at2"/>
<evidence type="ECO:0000256" key="1">
    <source>
        <dbReference type="ARBA" id="ARBA00001947"/>
    </source>
</evidence>
<reference evidence="11 12" key="1">
    <citation type="submission" date="2015-02" db="EMBL/GenBank/DDBJ databases">
        <authorList>
            <person name="Ju K.-S."/>
            <person name="Doroghazi J.R."/>
            <person name="Metcalf W."/>
        </authorList>
    </citation>
    <scope>NUCLEOTIDE SEQUENCE [LARGE SCALE GENOMIC DNA]</scope>
    <source>
        <strain evidence="11 12">NRRL B-16140</strain>
    </source>
</reference>
<keyword evidence="8" id="KW-0456">Lyase</keyword>
<keyword evidence="12" id="KW-1185">Reference proteome</keyword>
<dbReference type="eggNOG" id="COG0720">
    <property type="taxonomic scope" value="Bacteria"/>
</dbReference>
<dbReference type="AlphaFoldDB" id="A0A0F0H3P4"/>
<dbReference type="Proteomes" id="UP000033393">
    <property type="component" value="Unassembled WGS sequence"/>
</dbReference>
<dbReference type="InterPro" id="IPR007115">
    <property type="entry name" value="6-PTP_synth/QueD"/>
</dbReference>
<evidence type="ECO:0000256" key="10">
    <source>
        <dbReference type="ARBA" id="ARBA00048807"/>
    </source>
</evidence>
<evidence type="ECO:0000256" key="4">
    <source>
        <dbReference type="ARBA" id="ARBA00012982"/>
    </source>
</evidence>
<dbReference type="PATRIC" id="fig|68170.10.peg.1052"/>
<evidence type="ECO:0000313" key="11">
    <source>
        <dbReference type="EMBL" id="KJK50364.1"/>
    </source>
</evidence>
<evidence type="ECO:0000256" key="7">
    <source>
        <dbReference type="ARBA" id="ARBA00022833"/>
    </source>
</evidence>
<comment type="caution">
    <text evidence="11">The sequence shown here is derived from an EMBL/GenBank/DDBJ whole genome shotgun (WGS) entry which is preliminary data.</text>
</comment>
<comment type="cofactor">
    <cofactor evidence="1">
        <name>Zn(2+)</name>
        <dbReference type="ChEBI" id="CHEBI:29105"/>
    </cofactor>
</comment>
<evidence type="ECO:0000256" key="8">
    <source>
        <dbReference type="ARBA" id="ARBA00023239"/>
    </source>
</evidence>
<comment type="pathway">
    <text evidence="2">Purine metabolism; 7-cyano-7-deazaguanine biosynthesis.</text>
</comment>
<keyword evidence="7" id="KW-0862">Zinc</keyword>
<comment type="similarity">
    <text evidence="3">Belongs to the PTPS family. QueD subfamily.</text>
</comment>
<dbReference type="EC" id="4.1.2.50" evidence="4"/>
<gene>
    <name evidence="11" type="ORF">UK23_11200</name>
</gene>
<dbReference type="Pfam" id="PF01242">
    <property type="entry name" value="PTPS"/>
    <property type="match status" value="1"/>
</dbReference>
<dbReference type="EMBL" id="JYJG01000061">
    <property type="protein sequence ID" value="KJK50364.1"/>
    <property type="molecule type" value="Genomic_DNA"/>
</dbReference>
<dbReference type="SUPFAM" id="SSF55620">
    <property type="entry name" value="Tetrahydrobiopterin biosynthesis enzymes-like"/>
    <property type="match status" value="1"/>
</dbReference>
<evidence type="ECO:0000256" key="3">
    <source>
        <dbReference type="ARBA" id="ARBA00008900"/>
    </source>
</evidence>
<dbReference type="RefSeq" id="WP_045311368.1">
    <property type="nucleotide sequence ID" value="NZ_JYJG01000061.1"/>
</dbReference>
<accession>A0A0F0H3P4</accession>
<dbReference type="GO" id="GO:0070497">
    <property type="term" value="F:6-carboxytetrahydropterin synthase activity"/>
    <property type="evidence" value="ECO:0007669"/>
    <property type="project" value="UniProtKB-EC"/>
</dbReference>
<dbReference type="InterPro" id="IPR038418">
    <property type="entry name" value="6-PTP_synth/QueD_sf"/>
</dbReference>
<dbReference type="GO" id="GO:0046872">
    <property type="term" value="F:metal ion binding"/>
    <property type="evidence" value="ECO:0007669"/>
    <property type="project" value="UniProtKB-KW"/>
</dbReference>
<keyword evidence="6" id="KW-0479">Metal-binding</keyword>
<evidence type="ECO:0000256" key="9">
    <source>
        <dbReference type="ARBA" id="ARBA00031449"/>
    </source>
</evidence>
<name>A0A0F0H3P4_LENAE</name>
<sequence>MSAHSVSVRHNFETAHRLPHLAGKCVNLHGHSWWMEAEVSAPALHAGAVVEFGALKARVREWIDVHLDHGAMLGADDPLVNVLAEHKSKVYRFGAQDPEPAEQLAHGLAHPTVEAVAELLARVVEDALRSLPAAPGARVAEVTVRETHVNSASWRSTEKDSS</sequence>
<dbReference type="PANTHER" id="PTHR12589">
    <property type="entry name" value="PYRUVOYL TETRAHYDROBIOPTERIN SYNTHASE"/>
    <property type="match status" value="1"/>
</dbReference>
<evidence type="ECO:0000256" key="6">
    <source>
        <dbReference type="ARBA" id="ARBA00022723"/>
    </source>
</evidence>
<dbReference type="Gene3D" id="3.30.479.10">
    <property type="entry name" value="6-pyruvoyl tetrahydropterin synthase/QueD"/>
    <property type="match status" value="1"/>
</dbReference>
<evidence type="ECO:0000256" key="5">
    <source>
        <dbReference type="ARBA" id="ARBA00018141"/>
    </source>
</evidence>
<evidence type="ECO:0000256" key="2">
    <source>
        <dbReference type="ARBA" id="ARBA00005061"/>
    </source>
</evidence>
<comment type="catalytic activity">
    <reaction evidence="10">
        <text>7,8-dihydroneopterin 3'-triphosphate + H2O = 6-carboxy-5,6,7,8-tetrahydropterin + triphosphate + acetaldehyde + 2 H(+)</text>
        <dbReference type="Rhea" id="RHEA:27966"/>
        <dbReference type="ChEBI" id="CHEBI:15343"/>
        <dbReference type="ChEBI" id="CHEBI:15377"/>
        <dbReference type="ChEBI" id="CHEBI:15378"/>
        <dbReference type="ChEBI" id="CHEBI:18036"/>
        <dbReference type="ChEBI" id="CHEBI:58462"/>
        <dbReference type="ChEBI" id="CHEBI:61032"/>
        <dbReference type="EC" id="4.1.2.50"/>
    </reaction>
</comment>
<dbReference type="PANTHER" id="PTHR12589:SF7">
    <property type="entry name" value="6-PYRUVOYL TETRAHYDROBIOPTERIN SYNTHASE"/>
    <property type="match status" value="1"/>
</dbReference>